<protein>
    <submittedName>
        <fullName evidence="2">Uncharacterized protein</fullName>
    </submittedName>
</protein>
<accession>A0A9W8IZB1</accession>
<dbReference type="AlphaFoldDB" id="A0A9W8IZB1"/>
<keyword evidence="3" id="KW-1185">Reference proteome</keyword>
<comment type="caution">
    <text evidence="2">The sequence shown here is derived from an EMBL/GenBank/DDBJ whole genome shotgun (WGS) entry which is preliminary data.</text>
</comment>
<dbReference type="EMBL" id="JANBPK010001215">
    <property type="protein sequence ID" value="KAJ2924559.1"/>
    <property type="molecule type" value="Genomic_DNA"/>
</dbReference>
<feature type="non-terminal residue" evidence="2">
    <location>
        <position position="225"/>
    </location>
</feature>
<organism evidence="2 3">
    <name type="scientific">Candolleomyces eurysporus</name>
    <dbReference type="NCBI Taxonomy" id="2828524"/>
    <lineage>
        <taxon>Eukaryota</taxon>
        <taxon>Fungi</taxon>
        <taxon>Dikarya</taxon>
        <taxon>Basidiomycota</taxon>
        <taxon>Agaricomycotina</taxon>
        <taxon>Agaricomycetes</taxon>
        <taxon>Agaricomycetidae</taxon>
        <taxon>Agaricales</taxon>
        <taxon>Agaricineae</taxon>
        <taxon>Psathyrellaceae</taxon>
        <taxon>Candolleomyces</taxon>
    </lineage>
</organism>
<keyword evidence="1" id="KW-0732">Signal</keyword>
<reference evidence="2" key="1">
    <citation type="submission" date="2022-06" db="EMBL/GenBank/DDBJ databases">
        <title>Genome Sequence of Candolleomyces eurysporus.</title>
        <authorList>
            <person name="Buettner E."/>
        </authorList>
    </citation>
    <scope>NUCLEOTIDE SEQUENCE</scope>
    <source>
        <strain evidence="2">VTCC 930004</strain>
    </source>
</reference>
<feature type="chain" id="PRO_5040811436" evidence="1">
    <location>
        <begin position="21"/>
        <end position="225"/>
    </location>
</feature>
<dbReference type="Proteomes" id="UP001140091">
    <property type="component" value="Unassembled WGS sequence"/>
</dbReference>
<sequence>MQLPLPLLFSLFALVACTFAAQSARLDFGTRDITLSQREGPLDDPPVDLRSLADLAPSSGVGFARSTEFEERVREIFVRELLSRSGGELESRDLVELDPRWATAVASAVEQAVKGIVQIVQMIKAQIEKDKKLRAQFTVRVIQEASKRYPGMHFVVCGVKHHMKNLRGRFVHHVVRFKKSIGLGSFKYDVYGCQHCEFNRMGDGSLINWAYTTRGAKRSGNKVVY</sequence>
<dbReference type="OrthoDB" id="10323850at2759"/>
<feature type="signal peptide" evidence="1">
    <location>
        <begin position="1"/>
        <end position="20"/>
    </location>
</feature>
<evidence type="ECO:0000313" key="3">
    <source>
        <dbReference type="Proteomes" id="UP001140091"/>
    </source>
</evidence>
<evidence type="ECO:0000256" key="1">
    <source>
        <dbReference type="SAM" id="SignalP"/>
    </source>
</evidence>
<evidence type="ECO:0000313" key="2">
    <source>
        <dbReference type="EMBL" id="KAJ2924559.1"/>
    </source>
</evidence>
<name>A0A9W8IZB1_9AGAR</name>
<proteinExistence type="predicted"/>
<gene>
    <name evidence="2" type="ORF">H1R20_g12541</name>
</gene>